<comment type="caution">
    <text evidence="2">The sequence shown here is derived from an EMBL/GenBank/DDBJ whole genome shotgun (WGS) entry which is preliminary data.</text>
</comment>
<keyword evidence="3" id="KW-1185">Reference proteome</keyword>
<feature type="domain" description="SnoaL-like" evidence="1">
    <location>
        <begin position="13"/>
        <end position="132"/>
    </location>
</feature>
<evidence type="ECO:0000313" key="2">
    <source>
        <dbReference type="EMBL" id="ORJ64721.1"/>
    </source>
</evidence>
<evidence type="ECO:0000259" key="1">
    <source>
        <dbReference type="Pfam" id="PF13577"/>
    </source>
</evidence>
<dbReference type="Gene3D" id="3.10.450.50">
    <property type="match status" value="1"/>
</dbReference>
<evidence type="ECO:0000313" key="3">
    <source>
        <dbReference type="Proteomes" id="UP000193040"/>
    </source>
</evidence>
<reference evidence="2 3" key="1">
    <citation type="submission" date="2017-03" db="EMBL/GenBank/DDBJ databases">
        <title>Genomic insights into Mycobacterium simiae human colonization.</title>
        <authorList>
            <person name="Steffani J.L."/>
            <person name="Brunck M.E."/>
            <person name="Cruz E."/>
            <person name="Montiel R."/>
            <person name="Barona F."/>
        </authorList>
    </citation>
    <scope>NUCLEOTIDE SEQUENCE [LARGE SCALE GENOMIC DNA]</scope>
    <source>
        <strain evidence="2 3">MsiGto</strain>
    </source>
</reference>
<gene>
    <name evidence="2" type="ORF">B5M45_00105</name>
</gene>
<dbReference type="Proteomes" id="UP000193040">
    <property type="component" value="Unassembled WGS sequence"/>
</dbReference>
<dbReference type="InterPro" id="IPR032710">
    <property type="entry name" value="NTF2-like_dom_sf"/>
</dbReference>
<dbReference type="CDD" id="cd00531">
    <property type="entry name" value="NTF2_like"/>
    <property type="match status" value="1"/>
</dbReference>
<proteinExistence type="predicted"/>
<dbReference type="EMBL" id="MZZM01000001">
    <property type="protein sequence ID" value="ORJ64721.1"/>
    <property type="molecule type" value="Genomic_DNA"/>
</dbReference>
<sequence length="153" mass="17144">MVTWIDGALPDADRRAIEDLIVEHAWLLDHGRWHDVAQLYVDDGTLTLGAHTLVGRDQFHKWADTRAANSARQTHHQCTNIRLRPDEEGASGTVMLVLHVSDSGQSPYVDFIGEYRDRYARDNHGHWRFGARVLHPLAAAADQQQSATGTNNA</sequence>
<protein>
    <recommendedName>
        <fullName evidence="1">SnoaL-like domain-containing protein</fullName>
    </recommendedName>
</protein>
<dbReference type="AlphaFoldDB" id="A0A1X0YH27"/>
<name>A0A1X0YH27_MYCSI</name>
<dbReference type="InterPro" id="IPR037401">
    <property type="entry name" value="SnoaL-like"/>
</dbReference>
<organism evidence="2 3">
    <name type="scientific">Mycobacterium simiae</name>
    <name type="common">Mycobacterium habana</name>
    <dbReference type="NCBI Taxonomy" id="1784"/>
    <lineage>
        <taxon>Bacteria</taxon>
        <taxon>Bacillati</taxon>
        <taxon>Actinomycetota</taxon>
        <taxon>Actinomycetes</taxon>
        <taxon>Mycobacteriales</taxon>
        <taxon>Mycobacteriaceae</taxon>
        <taxon>Mycobacterium</taxon>
        <taxon>Mycobacterium simiae complex</taxon>
    </lineage>
</organism>
<accession>A0A1X0YH27</accession>
<dbReference type="SUPFAM" id="SSF54427">
    <property type="entry name" value="NTF2-like"/>
    <property type="match status" value="1"/>
</dbReference>
<dbReference type="Pfam" id="PF13577">
    <property type="entry name" value="SnoaL_4"/>
    <property type="match status" value="1"/>
</dbReference>